<evidence type="ECO:0000256" key="4">
    <source>
        <dbReference type="ARBA" id="ARBA00022763"/>
    </source>
</evidence>
<dbReference type="SUPFAM" id="SSF52540">
    <property type="entry name" value="P-loop containing nucleoside triphosphate hydrolases"/>
    <property type="match status" value="1"/>
</dbReference>
<evidence type="ECO:0000256" key="14">
    <source>
        <dbReference type="SAM" id="MobiDB-lite"/>
    </source>
</evidence>
<evidence type="ECO:0000256" key="11">
    <source>
        <dbReference type="ARBA" id="ARBA00023204"/>
    </source>
</evidence>
<keyword evidence="7" id="KW-0067">ATP-binding</keyword>
<evidence type="ECO:0000313" key="17">
    <source>
        <dbReference type="Proteomes" id="UP001596447"/>
    </source>
</evidence>
<dbReference type="Gene3D" id="3.40.50.300">
    <property type="entry name" value="P-loop containing nucleotide triphosphate hydrolases"/>
    <property type="match status" value="2"/>
</dbReference>
<keyword evidence="5 16" id="KW-0378">Hydrolase</keyword>
<dbReference type="InterPro" id="IPR010614">
    <property type="entry name" value="RAD3-like_helicase_DEAD"/>
</dbReference>
<dbReference type="InterPro" id="IPR014013">
    <property type="entry name" value="Helic_SF1/SF2_ATP-bd_DinG/Rad3"/>
</dbReference>
<feature type="domain" description="Helicase ATP-binding" evidence="15">
    <location>
        <begin position="12"/>
        <end position="325"/>
    </location>
</feature>
<organism evidence="16 17">
    <name type="scientific">Halospeciosus flavus</name>
    <dbReference type="NCBI Taxonomy" id="3032283"/>
    <lineage>
        <taxon>Archaea</taxon>
        <taxon>Methanobacteriati</taxon>
        <taxon>Methanobacteriota</taxon>
        <taxon>Stenosarchaea group</taxon>
        <taxon>Halobacteria</taxon>
        <taxon>Halobacteriales</taxon>
        <taxon>Halobacteriaceae</taxon>
        <taxon>Halospeciosus</taxon>
    </lineage>
</organism>
<dbReference type="EMBL" id="JBHTAR010000011">
    <property type="protein sequence ID" value="MFC7201078.1"/>
    <property type="molecule type" value="Genomic_DNA"/>
</dbReference>
<dbReference type="SMART" id="SM00488">
    <property type="entry name" value="DEXDc2"/>
    <property type="match status" value="1"/>
</dbReference>
<proteinExistence type="predicted"/>
<dbReference type="GO" id="GO:0003677">
    <property type="term" value="F:DNA binding"/>
    <property type="evidence" value="ECO:0007669"/>
    <property type="project" value="UniProtKB-KW"/>
</dbReference>
<feature type="region of interest" description="Disordered" evidence="14">
    <location>
        <begin position="1"/>
        <end position="21"/>
    </location>
</feature>
<dbReference type="GO" id="GO:0003678">
    <property type="term" value="F:DNA helicase activity"/>
    <property type="evidence" value="ECO:0007669"/>
    <property type="project" value="UniProtKB-EC"/>
</dbReference>
<keyword evidence="11" id="KW-0234">DNA repair</keyword>
<dbReference type="Gene3D" id="1.10.275.40">
    <property type="match status" value="1"/>
</dbReference>
<dbReference type="InterPro" id="IPR042493">
    <property type="entry name" value="XPD_DNA_FeS"/>
</dbReference>
<evidence type="ECO:0000256" key="3">
    <source>
        <dbReference type="ARBA" id="ARBA00022741"/>
    </source>
</evidence>
<keyword evidence="3" id="KW-0547">Nucleotide-binding</keyword>
<dbReference type="InterPro" id="IPR006555">
    <property type="entry name" value="ATP-dep_Helicase_C"/>
</dbReference>
<keyword evidence="1" id="KW-0004">4Fe-4S</keyword>
<keyword evidence="6 16" id="KW-0347">Helicase</keyword>
<name>A0ABD5Z791_9EURY</name>
<gene>
    <name evidence="16" type="ORF">ACFQJ9_16970</name>
</gene>
<accession>A0ABD5Z791</accession>
<evidence type="ECO:0000256" key="9">
    <source>
        <dbReference type="ARBA" id="ARBA00023014"/>
    </source>
</evidence>
<keyword evidence="2" id="KW-0479">Metal-binding</keyword>
<keyword evidence="13" id="KW-0175">Coiled coil</keyword>
<evidence type="ECO:0000259" key="15">
    <source>
        <dbReference type="PROSITE" id="PS51193"/>
    </source>
</evidence>
<keyword evidence="17" id="KW-1185">Reference proteome</keyword>
<dbReference type="SMART" id="SM00491">
    <property type="entry name" value="HELICc2"/>
    <property type="match status" value="1"/>
</dbReference>
<dbReference type="AlphaFoldDB" id="A0ABD5Z791"/>
<dbReference type="PROSITE" id="PS51193">
    <property type="entry name" value="HELICASE_ATP_BIND_2"/>
    <property type="match status" value="1"/>
</dbReference>
<evidence type="ECO:0000256" key="5">
    <source>
        <dbReference type="ARBA" id="ARBA00022801"/>
    </source>
</evidence>
<dbReference type="InterPro" id="IPR006554">
    <property type="entry name" value="Helicase-like_DEXD_c2"/>
</dbReference>
<keyword evidence="9" id="KW-0411">Iron-sulfur</keyword>
<evidence type="ECO:0000256" key="12">
    <source>
        <dbReference type="ARBA" id="ARBA00023235"/>
    </source>
</evidence>
<dbReference type="GO" id="GO:0016787">
    <property type="term" value="F:hydrolase activity"/>
    <property type="evidence" value="ECO:0007669"/>
    <property type="project" value="UniProtKB-KW"/>
</dbReference>
<dbReference type="Pfam" id="PF06733">
    <property type="entry name" value="DEAD_2"/>
    <property type="match status" value="1"/>
</dbReference>
<reference evidence="16 17" key="1">
    <citation type="journal article" date="2019" name="Int. J. Syst. Evol. Microbiol.">
        <title>The Global Catalogue of Microorganisms (GCM) 10K type strain sequencing project: providing services to taxonomists for standard genome sequencing and annotation.</title>
        <authorList>
            <consortium name="The Broad Institute Genomics Platform"/>
            <consortium name="The Broad Institute Genome Sequencing Center for Infectious Disease"/>
            <person name="Wu L."/>
            <person name="Ma J."/>
        </authorList>
    </citation>
    <scope>NUCLEOTIDE SEQUENCE [LARGE SCALE GENOMIC DNA]</scope>
    <source>
        <strain evidence="16 17">XZGYJ-43</strain>
    </source>
</reference>
<comment type="caution">
    <text evidence="16">The sequence shown here is derived from an EMBL/GenBank/DDBJ whole genome shotgun (WGS) entry which is preliminary data.</text>
</comment>
<evidence type="ECO:0000256" key="10">
    <source>
        <dbReference type="ARBA" id="ARBA00023125"/>
    </source>
</evidence>
<evidence type="ECO:0000256" key="8">
    <source>
        <dbReference type="ARBA" id="ARBA00023004"/>
    </source>
</evidence>
<dbReference type="GO" id="GO:0005524">
    <property type="term" value="F:ATP binding"/>
    <property type="evidence" value="ECO:0007669"/>
    <property type="project" value="UniProtKB-KW"/>
</dbReference>
<evidence type="ECO:0000256" key="2">
    <source>
        <dbReference type="ARBA" id="ARBA00022723"/>
    </source>
</evidence>
<keyword evidence="12" id="KW-0413">Isomerase</keyword>
<dbReference type="Proteomes" id="UP001596447">
    <property type="component" value="Unassembled WGS sequence"/>
</dbReference>
<dbReference type="GO" id="GO:0006281">
    <property type="term" value="P:DNA repair"/>
    <property type="evidence" value="ECO:0007669"/>
    <property type="project" value="UniProtKB-KW"/>
</dbReference>
<dbReference type="InterPro" id="IPR045028">
    <property type="entry name" value="DinG/Rad3-like"/>
</dbReference>
<keyword evidence="8" id="KW-0408">Iron</keyword>
<evidence type="ECO:0000256" key="6">
    <source>
        <dbReference type="ARBA" id="ARBA00022806"/>
    </source>
</evidence>
<evidence type="ECO:0000256" key="1">
    <source>
        <dbReference type="ARBA" id="ARBA00022485"/>
    </source>
</evidence>
<feature type="coiled-coil region" evidence="13">
    <location>
        <begin position="122"/>
        <end position="186"/>
    </location>
</feature>
<dbReference type="GO" id="GO:0046872">
    <property type="term" value="F:metal ion binding"/>
    <property type="evidence" value="ECO:0007669"/>
    <property type="project" value="UniProtKB-KW"/>
</dbReference>
<keyword evidence="10" id="KW-0238">DNA-binding</keyword>
<dbReference type="InterPro" id="IPR027417">
    <property type="entry name" value="P-loop_NTPase"/>
</dbReference>
<keyword evidence="4" id="KW-0227">DNA damage</keyword>
<dbReference type="EC" id="3.6.4.12" evidence="16"/>
<dbReference type="Gene3D" id="1.10.30.20">
    <property type="entry name" value="Bacterial XPD DNA helicase, FeS cluster domain"/>
    <property type="match status" value="1"/>
</dbReference>
<evidence type="ECO:0000313" key="16">
    <source>
        <dbReference type="EMBL" id="MFC7201078.1"/>
    </source>
</evidence>
<evidence type="ECO:0000256" key="7">
    <source>
        <dbReference type="ARBA" id="ARBA00022840"/>
    </source>
</evidence>
<dbReference type="SMART" id="SM00487">
    <property type="entry name" value="DEXDc"/>
    <property type="match status" value="1"/>
</dbReference>
<evidence type="ECO:0000256" key="13">
    <source>
        <dbReference type="SAM" id="Coils"/>
    </source>
</evidence>
<dbReference type="Pfam" id="PF13307">
    <property type="entry name" value="Helicase_C_2"/>
    <property type="match status" value="1"/>
</dbReference>
<dbReference type="PANTHER" id="PTHR11472:SF34">
    <property type="entry name" value="REGULATOR OF TELOMERE ELONGATION HELICASE 1"/>
    <property type="match status" value="1"/>
</dbReference>
<sequence length="736" mass="83002">MATSDTPDSGPDYLRFFPKPSPYDNQREAMEGIRDALDDGQDVLFEGACGTGKTLAALAPALEHARREDRTVVITTNVHQQMRQFVREAREIHDAEDIRAVVFKGKGSMCHIDVDYEECQVLRDNTREVVETEAEKRELEQRQQELLDQARDGDGGAQGQSAADARSAVMDELDAVADELEDLRERNVCERYAANLRGSNDEFVSWLYDDVRTPDDVYDYAEENGLCGYELLKESMEGVDLVVCNYHHLLDPGIRAQFFRWLDRDPEDVVCVFDEAHNVEDAARDHASKTLTENTLDQAVAELEDSEDPRAGDALNVIRAFRDALGETYEDAFGYGGREDVGSNWEDVPVANDHKRDDLTLTFFQRYTGRGIGKDVDDAISLGEDLDEGYEDAYRNGDATSRQECQTLQAAEFVDAYLTEGDSLGQYPTVAVRRDESTDEVYGRAELYTCIPREVTTDLFDSVHATVLMSATLRPFDVTAEVLGLDDPETMAFGLQFPEERRRTFAVDTEPLFASKRDERGVQEQYTDVLSDVVEFTAGNALLFFPSYGEAERYHDRLRDRVDCPLYLDEPGEPADDLRERFVAEDGAALFTSLWGTLAEGVSFDGDDARTVAVVGVPYPHLDERAEAVQDAYDQVFEDTEDAGWTYGVEVPTVRKTRQALGRVIRSPDDFGVRVLVDRRYTKQSRRSMRKYSINGTFPGEERQEMVDLDPSKLKFSMLNFYGDMDAWGEDGPPRP</sequence>
<dbReference type="InterPro" id="IPR014001">
    <property type="entry name" value="Helicase_ATP-bd"/>
</dbReference>
<protein>
    <submittedName>
        <fullName evidence="16">ATP-dependent DNA helicase</fullName>
        <ecNumber evidence="16">3.6.4.12</ecNumber>
    </submittedName>
</protein>
<dbReference type="PANTHER" id="PTHR11472">
    <property type="entry name" value="DNA REPAIR DEAD HELICASE RAD3/XP-D SUBFAMILY MEMBER"/>
    <property type="match status" value="1"/>
</dbReference>
<dbReference type="RefSeq" id="WP_279527837.1">
    <property type="nucleotide sequence ID" value="NZ_CP122312.1"/>
</dbReference>
<dbReference type="GO" id="GO:0051539">
    <property type="term" value="F:4 iron, 4 sulfur cluster binding"/>
    <property type="evidence" value="ECO:0007669"/>
    <property type="project" value="UniProtKB-KW"/>
</dbReference>